<evidence type="ECO:0000256" key="5">
    <source>
        <dbReference type="SAM" id="Phobius"/>
    </source>
</evidence>
<name>A0AAV9J2E0_CYACA</name>
<proteinExistence type="predicted"/>
<gene>
    <name evidence="7" type="ORF">CDCA_CDCA18G4514</name>
</gene>
<feature type="transmembrane region" description="Helical" evidence="5">
    <location>
        <begin position="476"/>
        <end position="497"/>
    </location>
</feature>
<feature type="transmembrane region" description="Helical" evidence="5">
    <location>
        <begin position="127"/>
        <end position="145"/>
    </location>
</feature>
<dbReference type="Proteomes" id="UP001301350">
    <property type="component" value="Unassembled WGS sequence"/>
</dbReference>
<keyword evidence="8" id="KW-1185">Reference proteome</keyword>
<keyword evidence="3 5" id="KW-1133">Transmembrane helix</keyword>
<dbReference type="PANTHER" id="PTHR14255:SF3">
    <property type="entry name" value="SULFITE EXPORTER TAUE_SAFE FAMILY PROTEIN 5-RELATED"/>
    <property type="match status" value="1"/>
</dbReference>
<feature type="chain" id="PRO_5043810156" description="Peptidase S54 rhomboid domain-containing protein" evidence="6">
    <location>
        <begin position="26"/>
        <end position="550"/>
    </location>
</feature>
<keyword evidence="2 5" id="KW-0812">Transmembrane</keyword>
<comment type="caution">
    <text evidence="7">The sequence shown here is derived from an EMBL/GenBank/DDBJ whole genome shotgun (WGS) entry which is preliminary data.</text>
</comment>
<dbReference type="InterPro" id="IPR002781">
    <property type="entry name" value="TM_pro_TauE-like"/>
</dbReference>
<organism evidence="7 8">
    <name type="scientific">Cyanidium caldarium</name>
    <name type="common">Red alga</name>
    <dbReference type="NCBI Taxonomy" id="2771"/>
    <lineage>
        <taxon>Eukaryota</taxon>
        <taxon>Rhodophyta</taxon>
        <taxon>Bangiophyceae</taxon>
        <taxon>Cyanidiales</taxon>
        <taxon>Cyanidiaceae</taxon>
        <taxon>Cyanidium</taxon>
    </lineage>
</organism>
<sequence length="550" mass="60986">MKRALWIVSFLLLALLLTRVRGALAGSYCGYCSNQQRACDPSVPKCIPCTSSNQCTQKQRCDVTTGLCRPKGLFNPFAWYDGVLIPLTFLVAGIHNAGGSGGGTSYITLFVLLAGFQIAAASANSHAYIFAGMIANVAFNLFQLHVARNTSRIDWDLAVVTVPFFLTGSAVGVYLNQVLPGYFISLLLAAIMLLLIIYNAFFGIRITMLEMRLIRASETGALSADWRVGDAEKASAKTKRHIEEKTTEPTETEDLTRDGEITARVSAEGGSKAIPAAVPLTRVKPRRWWHWIDPKMHSRSLGELLYWESSWWHWRYWLVLAFLWSVLFVCRYLSGSRKQQSPVGMPLCGAVYWVVFAVQQTVLLGSGFWLLYRARRLEQMRIRLGYPWFVDGTGLGDLRFTNNFQIWYPLFSLIVGVFDSFTGIGGSDLLMPALYSVCHMHPFTVQSSVSAIIFVTSSAGAVQFLAYGVLDIDYSLFYGLFALLGSLTGVILVYYFAKRYNLAALLILVLVVAFAFNFGTLLYVSAVNLSNVVAAGVGWMTNSVCTPTYH</sequence>
<feature type="transmembrane region" description="Helical" evidence="5">
    <location>
        <begin position="449"/>
        <end position="470"/>
    </location>
</feature>
<dbReference type="GO" id="GO:0031464">
    <property type="term" value="C:Cul4A-RING E3 ubiquitin ligase complex"/>
    <property type="evidence" value="ECO:0007669"/>
    <property type="project" value="TreeGrafter"/>
</dbReference>
<evidence type="ECO:0000256" key="2">
    <source>
        <dbReference type="ARBA" id="ARBA00022692"/>
    </source>
</evidence>
<dbReference type="PANTHER" id="PTHR14255">
    <property type="entry name" value="CEREBLON"/>
    <property type="match status" value="1"/>
</dbReference>
<evidence type="ECO:0000256" key="1">
    <source>
        <dbReference type="ARBA" id="ARBA00004141"/>
    </source>
</evidence>
<feature type="transmembrane region" description="Helical" evidence="5">
    <location>
        <begin position="104"/>
        <end position="121"/>
    </location>
</feature>
<feature type="transmembrane region" description="Helical" evidence="5">
    <location>
        <begin position="504"/>
        <end position="524"/>
    </location>
</feature>
<reference evidence="7 8" key="1">
    <citation type="submission" date="2022-07" db="EMBL/GenBank/DDBJ databases">
        <title>Genome-wide signatures of adaptation to extreme environments.</title>
        <authorList>
            <person name="Cho C.H."/>
            <person name="Yoon H.S."/>
        </authorList>
    </citation>
    <scope>NUCLEOTIDE SEQUENCE [LARGE SCALE GENOMIC DNA]</scope>
    <source>
        <strain evidence="7 8">DBV 063 E5</strain>
    </source>
</reference>
<evidence type="ECO:0000256" key="6">
    <source>
        <dbReference type="SAM" id="SignalP"/>
    </source>
</evidence>
<feature type="signal peptide" evidence="6">
    <location>
        <begin position="1"/>
        <end position="25"/>
    </location>
</feature>
<feature type="transmembrane region" description="Helical" evidence="5">
    <location>
        <begin position="77"/>
        <end position="97"/>
    </location>
</feature>
<feature type="transmembrane region" description="Helical" evidence="5">
    <location>
        <begin position="181"/>
        <end position="202"/>
    </location>
</feature>
<feature type="transmembrane region" description="Helical" evidence="5">
    <location>
        <begin position="350"/>
        <end position="372"/>
    </location>
</feature>
<evidence type="ECO:0000313" key="7">
    <source>
        <dbReference type="EMBL" id="KAK4538489.1"/>
    </source>
</evidence>
<keyword evidence="6" id="KW-0732">Signal</keyword>
<evidence type="ECO:0000313" key="8">
    <source>
        <dbReference type="Proteomes" id="UP001301350"/>
    </source>
</evidence>
<comment type="subcellular location">
    <subcellularLocation>
        <location evidence="1">Membrane</location>
        <topology evidence="1">Multi-pass membrane protein</topology>
    </subcellularLocation>
</comment>
<feature type="transmembrane region" description="Helical" evidence="5">
    <location>
        <begin position="316"/>
        <end position="334"/>
    </location>
</feature>
<evidence type="ECO:0000256" key="4">
    <source>
        <dbReference type="ARBA" id="ARBA00023136"/>
    </source>
</evidence>
<accession>A0AAV9J2E0</accession>
<dbReference type="Pfam" id="PF01925">
    <property type="entry name" value="TauE"/>
    <property type="match status" value="2"/>
</dbReference>
<dbReference type="GO" id="GO:0016567">
    <property type="term" value="P:protein ubiquitination"/>
    <property type="evidence" value="ECO:0007669"/>
    <property type="project" value="TreeGrafter"/>
</dbReference>
<evidence type="ECO:0008006" key="9">
    <source>
        <dbReference type="Google" id="ProtNLM"/>
    </source>
</evidence>
<evidence type="ECO:0000256" key="3">
    <source>
        <dbReference type="ARBA" id="ARBA00022989"/>
    </source>
</evidence>
<dbReference type="EMBL" id="JANCYW010000018">
    <property type="protein sequence ID" value="KAK4538489.1"/>
    <property type="molecule type" value="Genomic_DNA"/>
</dbReference>
<protein>
    <recommendedName>
        <fullName evidence="9">Peptidase S54 rhomboid domain-containing protein</fullName>
    </recommendedName>
</protein>
<keyword evidence="4 5" id="KW-0472">Membrane</keyword>
<feature type="transmembrane region" description="Helical" evidence="5">
    <location>
        <begin position="157"/>
        <end position="175"/>
    </location>
</feature>
<dbReference type="AlphaFoldDB" id="A0AAV9J2E0"/>
<dbReference type="GO" id="GO:0016020">
    <property type="term" value="C:membrane"/>
    <property type="evidence" value="ECO:0007669"/>
    <property type="project" value="UniProtKB-SubCell"/>
</dbReference>